<gene>
    <name evidence="1" type="ORF">AM571_CH01764</name>
</gene>
<evidence type="ECO:0000313" key="1">
    <source>
        <dbReference type="EMBL" id="APO74585.1"/>
    </source>
</evidence>
<dbReference type="AlphaFoldDB" id="A0A1L5P383"/>
<dbReference type="RefSeq" id="WP_074061080.1">
    <property type="nucleotide sequence ID" value="NZ_CP017241.1"/>
</dbReference>
<dbReference type="EMBL" id="CP017241">
    <property type="protein sequence ID" value="APO74585.1"/>
    <property type="molecule type" value="Genomic_DNA"/>
</dbReference>
<name>A0A1L5P383_RHIET</name>
<evidence type="ECO:0000313" key="2">
    <source>
        <dbReference type="Proteomes" id="UP000185109"/>
    </source>
</evidence>
<proteinExistence type="predicted"/>
<dbReference type="InterPro" id="IPR045720">
    <property type="entry name" value="DUF6074"/>
</dbReference>
<sequence>MIDSKDLPLFAWQPPIKIIAFPLINRVGKIRDVARKLHDKATDRHAEYYLKQVTDGLVAHLDRLGLSPEERERQIDAFWAKVEQEVIRLSYQRPDAGSHDPRGAA</sequence>
<dbReference type="Proteomes" id="UP000185109">
    <property type="component" value="Chromosome"/>
</dbReference>
<accession>A0A1L5P383</accession>
<dbReference type="Pfam" id="PF19551">
    <property type="entry name" value="DUF6074"/>
    <property type="match status" value="1"/>
</dbReference>
<protein>
    <submittedName>
        <fullName evidence="1">Uncharacterized protein</fullName>
    </submittedName>
</protein>
<reference evidence="1 2" key="1">
    <citation type="submission" date="2016-09" db="EMBL/GenBank/DDBJ databases">
        <title>The complete genome sequences of Rhizobium gallicum, symbiovars gallicum and phaseoli, symbionts associated to common bean (Phaseolus vulgaris).</title>
        <authorList>
            <person name="Bustos P."/>
            <person name="Santamaria R.I."/>
            <person name="Perez-Carrascal O.M."/>
            <person name="Juarez S."/>
            <person name="Lozano L."/>
            <person name="Martinez-Flores I."/>
            <person name="Martinez-Romero E."/>
            <person name="Cevallos M."/>
            <person name="Romero D."/>
            <person name="Davila G."/>
            <person name="Gonzalez V."/>
        </authorList>
    </citation>
    <scope>NUCLEOTIDE SEQUENCE [LARGE SCALE GENOMIC DNA]</scope>
    <source>
        <strain evidence="1 2">8C-3</strain>
    </source>
</reference>
<organism evidence="1 2">
    <name type="scientific">Rhizobium etli 8C-3</name>
    <dbReference type="NCBI Taxonomy" id="538025"/>
    <lineage>
        <taxon>Bacteria</taxon>
        <taxon>Pseudomonadati</taxon>
        <taxon>Pseudomonadota</taxon>
        <taxon>Alphaproteobacteria</taxon>
        <taxon>Hyphomicrobiales</taxon>
        <taxon>Rhizobiaceae</taxon>
        <taxon>Rhizobium/Agrobacterium group</taxon>
        <taxon>Rhizobium</taxon>
    </lineage>
</organism>